<reference evidence="1" key="1">
    <citation type="submission" date="2020-05" db="EMBL/GenBank/DDBJ databases">
        <authorList>
            <person name="Chiriac C."/>
            <person name="Salcher M."/>
            <person name="Ghai R."/>
            <person name="Kavagutti S V."/>
        </authorList>
    </citation>
    <scope>NUCLEOTIDE SEQUENCE</scope>
</reference>
<gene>
    <name evidence="1" type="ORF">UFOVP152_31</name>
</gene>
<organism evidence="1">
    <name type="scientific">uncultured Caudovirales phage</name>
    <dbReference type="NCBI Taxonomy" id="2100421"/>
    <lineage>
        <taxon>Viruses</taxon>
        <taxon>Duplodnaviria</taxon>
        <taxon>Heunggongvirae</taxon>
        <taxon>Uroviricota</taxon>
        <taxon>Caudoviricetes</taxon>
        <taxon>Peduoviridae</taxon>
        <taxon>Maltschvirus</taxon>
        <taxon>Maltschvirus maltsch</taxon>
    </lineage>
</organism>
<dbReference type="EMBL" id="LR798200">
    <property type="protein sequence ID" value="CAB5162485.1"/>
    <property type="molecule type" value="Genomic_DNA"/>
</dbReference>
<protein>
    <submittedName>
        <fullName evidence="1">Uncharacterized protein</fullName>
    </submittedName>
</protein>
<proteinExistence type="predicted"/>
<accession>A0A6J7WFB2</accession>
<evidence type="ECO:0000313" key="1">
    <source>
        <dbReference type="EMBL" id="CAB5162485.1"/>
    </source>
</evidence>
<name>A0A6J7WFB2_9CAUD</name>
<sequence>MIPRFLTNWLSKQPQITPAEAAHVLSRHAHEKQRAKIRAVARQMRADMGMEPDPVLAPRR</sequence>